<comment type="caution">
    <text evidence="2">The sequence shown here is derived from an EMBL/GenBank/DDBJ whole genome shotgun (WGS) entry which is preliminary data.</text>
</comment>
<feature type="region of interest" description="Disordered" evidence="1">
    <location>
        <begin position="1"/>
        <end position="59"/>
    </location>
</feature>
<evidence type="ECO:0000313" key="2">
    <source>
        <dbReference type="EMBL" id="KAG2631688.1"/>
    </source>
</evidence>
<protein>
    <submittedName>
        <fullName evidence="2">Uncharacterized protein</fullName>
    </submittedName>
</protein>
<keyword evidence="3" id="KW-1185">Reference proteome</keyword>
<organism evidence="2 3">
    <name type="scientific">Panicum virgatum</name>
    <name type="common">Blackwell switchgrass</name>
    <dbReference type="NCBI Taxonomy" id="38727"/>
    <lineage>
        <taxon>Eukaryota</taxon>
        <taxon>Viridiplantae</taxon>
        <taxon>Streptophyta</taxon>
        <taxon>Embryophyta</taxon>
        <taxon>Tracheophyta</taxon>
        <taxon>Spermatophyta</taxon>
        <taxon>Magnoliopsida</taxon>
        <taxon>Liliopsida</taxon>
        <taxon>Poales</taxon>
        <taxon>Poaceae</taxon>
        <taxon>PACMAD clade</taxon>
        <taxon>Panicoideae</taxon>
        <taxon>Panicodae</taxon>
        <taxon>Paniceae</taxon>
        <taxon>Panicinae</taxon>
        <taxon>Panicum</taxon>
        <taxon>Panicum sect. Hiantes</taxon>
    </lineage>
</organism>
<dbReference type="EMBL" id="CM029040">
    <property type="protein sequence ID" value="KAG2631688.1"/>
    <property type="molecule type" value="Genomic_DNA"/>
</dbReference>
<name>A0A8T0VAF6_PANVG</name>
<evidence type="ECO:0000313" key="3">
    <source>
        <dbReference type="Proteomes" id="UP000823388"/>
    </source>
</evidence>
<feature type="compositionally biased region" description="Polar residues" evidence="1">
    <location>
        <begin position="42"/>
        <end position="59"/>
    </location>
</feature>
<feature type="region of interest" description="Disordered" evidence="1">
    <location>
        <begin position="110"/>
        <end position="136"/>
    </location>
</feature>
<dbReference type="Proteomes" id="UP000823388">
    <property type="component" value="Chromosome 2N"/>
</dbReference>
<feature type="compositionally biased region" description="Pro residues" evidence="1">
    <location>
        <begin position="126"/>
        <end position="136"/>
    </location>
</feature>
<proteinExistence type="predicted"/>
<gene>
    <name evidence="2" type="ORF">PVAP13_2NG042119</name>
</gene>
<evidence type="ECO:0000256" key="1">
    <source>
        <dbReference type="SAM" id="MobiDB-lite"/>
    </source>
</evidence>
<sequence>MRPVKPSAHMLRCHGTGRQAGARRPVAAMDPELRDESPPGSPSATLTEPSTSASTSQDIQGIDAQLVEGTGKMDKEVDQLLATLKSAGKEIDDETVRIIEDQIARIKAEAARQGRIQRGGRWGWSPPTPYSPLEPP</sequence>
<accession>A0A8T0VAF6</accession>
<dbReference type="AlphaFoldDB" id="A0A8T0VAF6"/>
<reference evidence="2" key="1">
    <citation type="submission" date="2020-05" db="EMBL/GenBank/DDBJ databases">
        <title>WGS assembly of Panicum virgatum.</title>
        <authorList>
            <person name="Lovell J.T."/>
            <person name="Jenkins J."/>
            <person name="Shu S."/>
            <person name="Juenger T.E."/>
            <person name="Schmutz J."/>
        </authorList>
    </citation>
    <scope>NUCLEOTIDE SEQUENCE</scope>
    <source>
        <strain evidence="2">AP13</strain>
    </source>
</reference>